<feature type="non-terminal residue" evidence="3">
    <location>
        <position position="697"/>
    </location>
</feature>
<organism evidence="3">
    <name type="scientific">Pongo abelii</name>
    <name type="common">Sumatran orangutan</name>
    <name type="synonym">Pongo pygmaeus abelii</name>
    <dbReference type="NCBI Taxonomy" id="9601"/>
    <lineage>
        <taxon>Eukaryota</taxon>
        <taxon>Metazoa</taxon>
        <taxon>Chordata</taxon>
        <taxon>Craniata</taxon>
        <taxon>Vertebrata</taxon>
        <taxon>Euteleostomi</taxon>
        <taxon>Mammalia</taxon>
        <taxon>Eutheria</taxon>
        <taxon>Euarchontoglires</taxon>
        <taxon>Primates</taxon>
        <taxon>Haplorrhini</taxon>
        <taxon>Catarrhini</taxon>
        <taxon>Hominidae</taxon>
        <taxon>Pongo</taxon>
    </lineage>
</organism>
<proteinExistence type="predicted"/>
<comment type="caution">
    <text evidence="3">The sequence shown here is derived from an EMBL/GenBank/DDBJ whole genome shotgun (WGS) entry which is preliminary data.</text>
</comment>
<gene>
    <name evidence="3" type="ORF">CR201_G0052464</name>
</gene>
<dbReference type="PANTHER" id="PTHR12069">
    <property type="entry name" value="DNA-DIRECTED RNA POLYMERASES III 80 KDA POLYPEPTIDE RNA POLYMERASE III SUBUNIT 5"/>
    <property type="match status" value="1"/>
</dbReference>
<dbReference type="EMBL" id="NDHI03003725">
    <property type="protein sequence ID" value="PNJ05472.1"/>
    <property type="molecule type" value="Genomic_DNA"/>
</dbReference>
<protein>
    <submittedName>
        <fullName evidence="3">POLR3E isoform 4</fullName>
    </submittedName>
</protein>
<feature type="compositionally biased region" description="Acidic residues" evidence="1">
    <location>
        <begin position="508"/>
        <end position="526"/>
    </location>
</feature>
<name>A0A2J8RAC9_PONAB</name>
<evidence type="ECO:0000259" key="2">
    <source>
        <dbReference type="Pfam" id="PF19725"/>
    </source>
</evidence>
<dbReference type="InterPro" id="IPR045576">
    <property type="entry name" value="RPC5_C"/>
</dbReference>
<dbReference type="GO" id="GO:0005666">
    <property type="term" value="C:RNA polymerase III complex"/>
    <property type="evidence" value="ECO:0007669"/>
    <property type="project" value="TreeGrafter"/>
</dbReference>
<accession>A0A2J8RAC9</accession>
<feature type="region of interest" description="Disordered" evidence="1">
    <location>
        <begin position="152"/>
        <end position="176"/>
    </location>
</feature>
<dbReference type="Pfam" id="PF19725">
    <property type="entry name" value="RPC5_C"/>
    <property type="match status" value="1"/>
</dbReference>
<reference evidence="3" key="1">
    <citation type="submission" date="2017-12" db="EMBL/GenBank/DDBJ databases">
        <title>High-resolution comparative analysis of great ape genomes.</title>
        <authorList>
            <person name="Pollen A."/>
            <person name="Hastie A."/>
            <person name="Hormozdiari F."/>
            <person name="Dougherty M."/>
            <person name="Liu R."/>
            <person name="Chaisson M."/>
            <person name="Hoppe E."/>
            <person name="Hill C."/>
            <person name="Pang A."/>
            <person name="Hillier L."/>
            <person name="Baker C."/>
            <person name="Armstrong J."/>
            <person name="Shendure J."/>
            <person name="Paten B."/>
            <person name="Wilson R."/>
            <person name="Chao H."/>
            <person name="Schneider V."/>
            <person name="Ventura M."/>
            <person name="Kronenberg Z."/>
            <person name="Murali S."/>
            <person name="Gordon D."/>
            <person name="Cantsilieris S."/>
            <person name="Munson K."/>
            <person name="Nelson B."/>
            <person name="Raja A."/>
            <person name="Underwood J."/>
            <person name="Diekhans M."/>
            <person name="Fiddes I."/>
            <person name="Haussler D."/>
            <person name="Eichler E."/>
        </authorList>
    </citation>
    <scope>NUCLEOTIDE SEQUENCE [LARGE SCALE GENOMIC DNA]</scope>
    <source>
        <strain evidence="3">Susie</strain>
    </source>
</reference>
<dbReference type="InterPro" id="IPR006886">
    <property type="entry name" value="RNA_pol_III_Rpc5"/>
</dbReference>
<evidence type="ECO:0000256" key="1">
    <source>
        <dbReference type="SAM" id="MobiDB-lite"/>
    </source>
</evidence>
<sequence>MELTFYCRRQTTPEQIDQIDVYLAKSLAEKLYLFQYPVRPASMTYDDIPHLSAKIKPKQQKVELEMAIDTLNPNYCRSKGEQIALNVDGACADETSTYSSKLMDKQTFCSSQTTSNTSRYAAALYRQGELHLTPLHGILQLRPSFSYLDKADAKHREREAANEAGDSSQDEAEDDVKQITVRFSRPESEQARQRRVQSYEFLQKKHAEEPWVHLHYYGLRDSRSEHERQYLLCPGSSGVENTELVKSPSEYLMMLMPPSQEEEKDKPVAPSNVLSMAQLRTLPLADQIKILMKNVKVMPFANLMSLLGPSIDSVAVLRGIQKVAMLVQGNWVVKSDILYPKDSSSPHSGVPAEVLCRGRDFVMWKFTQSRWVVRKEVATVTKLCAEDVKDFLEHMAVVRINKGWEFILPYDGEFIKKHPDVVQRQHMLWTGIQAKLEKVYNLVKETMPKKLDAQSGPAGLVSGDQRIQVAKTKAQQNHALLERELQQRKEQLRAPAVPPGVRIKEEPVSEEGEEDDEHEAEEEEPMDTSPSSLHSKLANGLPPGRAAGTDSFNGHPPQGCSSTPVARELRAFVEATFQRQFVLTLSELKRLFNLHLASLPPGHTLFSGISDRMLQDTVLAAGCKQILVPFPPQTAASPDEQKVFALWESGDMSDQHRQVLLEIFSKNYRVRRNMIQSRLTQECGEDLSKQEVDKVLK</sequence>
<dbReference type="AlphaFoldDB" id="A0A2J8RAC9"/>
<dbReference type="GO" id="GO:0042797">
    <property type="term" value="P:tRNA transcription by RNA polymerase III"/>
    <property type="evidence" value="ECO:0007669"/>
    <property type="project" value="TreeGrafter"/>
</dbReference>
<feature type="compositionally biased region" description="Basic and acidic residues" evidence="1">
    <location>
        <begin position="152"/>
        <end position="161"/>
    </location>
</feature>
<evidence type="ECO:0000313" key="3">
    <source>
        <dbReference type="EMBL" id="PNJ05472.1"/>
    </source>
</evidence>
<dbReference type="Pfam" id="PF04801">
    <property type="entry name" value="RPC5"/>
    <property type="match status" value="1"/>
</dbReference>
<feature type="region of interest" description="Disordered" evidence="1">
    <location>
        <begin position="489"/>
        <end position="562"/>
    </location>
</feature>
<feature type="domain" description="DNA-directed RNA polymerase III subunit RPC5 C-terminal" evidence="2">
    <location>
        <begin position="450"/>
        <end position="697"/>
    </location>
</feature>
<dbReference type="PANTHER" id="PTHR12069:SF0">
    <property type="entry name" value="DNA-DIRECTED RNA POLYMERASE III SUBUNIT RPC5"/>
    <property type="match status" value="1"/>
</dbReference>